<evidence type="ECO:0000313" key="2">
    <source>
        <dbReference type="Proteomes" id="UP001620397"/>
    </source>
</evidence>
<keyword evidence="2" id="KW-1185">Reference proteome</keyword>
<dbReference type="RefSeq" id="WP_404536696.1">
    <property type="nucleotide sequence ID" value="NZ_JADIKL010000002.1"/>
</dbReference>
<accession>A0ABW8KD92</accession>
<gene>
    <name evidence="1" type="ORF">ISP14_04755</name>
</gene>
<protein>
    <submittedName>
        <fullName evidence="1">DUF2170 family protein</fullName>
    </submittedName>
</protein>
<name>A0ABW8KD92_9GAMM</name>
<sequence length="206" mass="23066">MSRKKSSPSPGALAQRRFRERMKEMGLSPYQVFIREEHKEALSRIEQTLRLPTLPSYVYLMDNHAMAHHWTTHSLFEALHASDYVKEGRAQITLEHAPEAVIHIEAHDHGDLPMQMLASGTEVHVSTVLCLASSVKDRSTFNEACLRLNPIYPLSNIGLSTVHGEDAYIVFGQLSALSPLANVIEEIHTLGHCATQAAHELHSHLH</sequence>
<dbReference type="Pfam" id="PF09938">
    <property type="entry name" value="DUF2170"/>
    <property type="match status" value="1"/>
</dbReference>
<dbReference type="Proteomes" id="UP001620397">
    <property type="component" value="Unassembled WGS sequence"/>
</dbReference>
<dbReference type="EMBL" id="JADIKL010000002">
    <property type="protein sequence ID" value="MFK2930097.1"/>
    <property type="molecule type" value="Genomic_DNA"/>
</dbReference>
<evidence type="ECO:0000313" key="1">
    <source>
        <dbReference type="EMBL" id="MFK2930097.1"/>
    </source>
</evidence>
<proteinExistence type="predicted"/>
<comment type="caution">
    <text evidence="1">The sequence shown here is derived from an EMBL/GenBank/DDBJ whole genome shotgun (WGS) entry which is preliminary data.</text>
</comment>
<reference evidence="1 2" key="1">
    <citation type="submission" date="2020-10" db="EMBL/GenBank/DDBJ databases">
        <title>Phylogeny of dyella-like bacteria.</title>
        <authorList>
            <person name="Fu J."/>
        </authorList>
    </citation>
    <scope>NUCLEOTIDE SEQUENCE [LARGE SCALE GENOMIC DNA]</scope>
    <source>
        <strain evidence="1 2">DKC-1</strain>
    </source>
</reference>
<organism evidence="1 2">
    <name type="scientific">Dyella agri</name>
    <dbReference type="NCBI Taxonomy" id="1926869"/>
    <lineage>
        <taxon>Bacteria</taxon>
        <taxon>Pseudomonadati</taxon>
        <taxon>Pseudomonadota</taxon>
        <taxon>Gammaproteobacteria</taxon>
        <taxon>Lysobacterales</taxon>
        <taxon>Rhodanobacteraceae</taxon>
        <taxon>Dyella</taxon>
    </lineage>
</organism>
<dbReference type="InterPro" id="IPR019231">
    <property type="entry name" value="DUF2170"/>
</dbReference>